<proteinExistence type="predicted"/>
<evidence type="ECO:0000256" key="1">
    <source>
        <dbReference type="SAM" id="MobiDB-lite"/>
    </source>
</evidence>
<evidence type="ECO:0000313" key="5">
    <source>
        <dbReference type="WBParaSite" id="TREG1_136300.1"/>
    </source>
</evidence>
<dbReference type="WBParaSite" id="TREG1_136300.1">
    <property type="protein sequence ID" value="TREG1_136300.1"/>
    <property type="gene ID" value="TREG1_136300"/>
</dbReference>
<organism evidence="4 5">
    <name type="scientific">Trichobilharzia regenti</name>
    <name type="common">Nasal bird schistosome</name>
    <dbReference type="NCBI Taxonomy" id="157069"/>
    <lineage>
        <taxon>Eukaryota</taxon>
        <taxon>Metazoa</taxon>
        <taxon>Spiralia</taxon>
        <taxon>Lophotrochozoa</taxon>
        <taxon>Platyhelminthes</taxon>
        <taxon>Trematoda</taxon>
        <taxon>Digenea</taxon>
        <taxon>Strigeidida</taxon>
        <taxon>Schistosomatoidea</taxon>
        <taxon>Schistosomatidae</taxon>
        <taxon>Trichobilharzia</taxon>
    </lineage>
</organism>
<sequence>MLLIRLLLLISLLLLSLIDNQIIISNCLLDVQNSHCQQMDWNHGSHLNPTHSSLSLQLENGSFLVSDTYTDNIQLDDLAAPNHGCLCFKLPPIRLKSRRLHHFYKESQSKYAEIEAYKEPRKGHRHHDHDQQQQQQKHKNAVSCLPSELSNDQLTQQLRQENSTNKNSISSIKLEVPVLPFTTTNQSAQDDTEVKQNSQTTPNKVQLAVKRLYKQHKWKCIPTRKQNAGQLKHLIWQIMWCLVTTILVSVSFVSFIHCIPNIYVSSHWNSSNFQELVNPHHWLPILYHFG</sequence>
<feature type="region of interest" description="Disordered" evidence="1">
    <location>
        <begin position="119"/>
        <end position="143"/>
    </location>
</feature>
<feature type="signal peptide" evidence="3">
    <location>
        <begin position="1"/>
        <end position="20"/>
    </location>
</feature>
<feature type="transmembrane region" description="Helical" evidence="2">
    <location>
        <begin position="234"/>
        <end position="256"/>
    </location>
</feature>
<feature type="chain" id="PRO_5041657265" evidence="3">
    <location>
        <begin position="21"/>
        <end position="290"/>
    </location>
</feature>
<evidence type="ECO:0000313" key="4">
    <source>
        <dbReference type="Proteomes" id="UP000050795"/>
    </source>
</evidence>
<dbReference type="AlphaFoldDB" id="A0AA85J8N9"/>
<name>A0AA85J8N9_TRIRE</name>
<keyword evidence="2" id="KW-0812">Transmembrane</keyword>
<keyword evidence="2" id="KW-1133">Transmembrane helix</keyword>
<keyword evidence="3" id="KW-0732">Signal</keyword>
<keyword evidence="2" id="KW-0472">Membrane</keyword>
<evidence type="ECO:0000256" key="3">
    <source>
        <dbReference type="SAM" id="SignalP"/>
    </source>
</evidence>
<accession>A0AA85J8N9</accession>
<dbReference type="Proteomes" id="UP000050795">
    <property type="component" value="Unassembled WGS sequence"/>
</dbReference>
<evidence type="ECO:0000256" key="2">
    <source>
        <dbReference type="SAM" id="Phobius"/>
    </source>
</evidence>
<reference evidence="5" key="2">
    <citation type="submission" date="2023-11" db="UniProtKB">
        <authorList>
            <consortium name="WormBaseParasite"/>
        </authorList>
    </citation>
    <scope>IDENTIFICATION</scope>
</reference>
<protein>
    <submittedName>
        <fullName evidence="5">Uncharacterized protein</fullName>
    </submittedName>
</protein>
<keyword evidence="4" id="KW-1185">Reference proteome</keyword>
<reference evidence="4" key="1">
    <citation type="submission" date="2022-06" db="EMBL/GenBank/DDBJ databases">
        <authorList>
            <person name="Berger JAMES D."/>
            <person name="Berger JAMES D."/>
        </authorList>
    </citation>
    <scope>NUCLEOTIDE SEQUENCE [LARGE SCALE GENOMIC DNA]</scope>
</reference>